<dbReference type="RefSeq" id="WP_338538766.1">
    <property type="nucleotide sequence ID" value="NZ_CP104874.1"/>
</dbReference>
<comment type="cofactor">
    <cofactor evidence="1">
        <name>Mg(2+)</name>
        <dbReference type="ChEBI" id="CHEBI:18420"/>
    </cofactor>
</comment>
<dbReference type="PIRSF" id="PIRSF006806">
    <property type="entry name" value="FTHF_cligase"/>
    <property type="match status" value="1"/>
</dbReference>
<dbReference type="Pfam" id="PF01812">
    <property type="entry name" value="5-FTHF_cyc-lig"/>
    <property type="match status" value="1"/>
</dbReference>
<organism evidence="2 3">
    <name type="scientific">Janibacter terrae</name>
    <dbReference type="NCBI Taxonomy" id="103817"/>
    <lineage>
        <taxon>Bacteria</taxon>
        <taxon>Bacillati</taxon>
        <taxon>Actinomycetota</taxon>
        <taxon>Actinomycetes</taxon>
        <taxon>Micrococcales</taxon>
        <taxon>Intrasporangiaceae</taxon>
        <taxon>Janibacter</taxon>
    </lineage>
</organism>
<dbReference type="EMBL" id="CP104874">
    <property type="protein sequence ID" value="WWF06059.1"/>
    <property type="molecule type" value="Genomic_DNA"/>
</dbReference>
<dbReference type="InterPro" id="IPR037171">
    <property type="entry name" value="NagB/RpiA_transferase-like"/>
</dbReference>
<keyword evidence="2" id="KW-0436">Ligase</keyword>
<dbReference type="EC" id="6.3.3.2" evidence="1"/>
<gene>
    <name evidence="2" type="ORF">N5P18_04085</name>
</gene>
<dbReference type="InterPro" id="IPR002698">
    <property type="entry name" value="FTHF_cligase"/>
</dbReference>
<dbReference type="Gene3D" id="3.40.50.10420">
    <property type="entry name" value="NagB/RpiA/CoA transferase-like"/>
    <property type="match status" value="1"/>
</dbReference>
<reference evidence="2 3" key="1">
    <citation type="submission" date="2022-09" db="EMBL/GenBank/DDBJ databases">
        <title>Complete genome sequence of Janibacter terrae strain COS04-44, PCL-degrading bacteria isolated from oil spilled coast.</title>
        <authorList>
            <person name="Park H."/>
            <person name="Kim J.Y."/>
            <person name="An S.H."/>
            <person name="Lee C.M."/>
            <person name="Weon H.-Y."/>
        </authorList>
    </citation>
    <scope>NUCLEOTIDE SEQUENCE [LARGE SCALE GENOMIC DNA]</scope>
    <source>
        <strain evidence="2 3">COS04-44</strain>
    </source>
</reference>
<keyword evidence="1" id="KW-0547">Nucleotide-binding</keyword>
<keyword evidence="1" id="KW-0460">Magnesium</keyword>
<name>A0ABZ2FFF6_9MICO</name>
<protein>
    <recommendedName>
        <fullName evidence="1">5-formyltetrahydrofolate cyclo-ligase</fullName>
        <ecNumber evidence="1">6.3.3.2</ecNumber>
    </recommendedName>
</protein>
<dbReference type="Proteomes" id="UP001381003">
    <property type="component" value="Chromosome"/>
</dbReference>
<dbReference type="InterPro" id="IPR024185">
    <property type="entry name" value="FTHF_cligase-like_sf"/>
</dbReference>
<accession>A0ABZ2FFF6</accession>
<keyword evidence="1" id="KW-0479">Metal-binding</keyword>
<proteinExistence type="inferred from homology"/>
<evidence type="ECO:0000313" key="2">
    <source>
        <dbReference type="EMBL" id="WWF06059.1"/>
    </source>
</evidence>
<dbReference type="GO" id="GO:0030272">
    <property type="term" value="F:5-formyltetrahydrofolate cyclo-ligase activity"/>
    <property type="evidence" value="ECO:0007669"/>
    <property type="project" value="UniProtKB-EC"/>
</dbReference>
<evidence type="ECO:0000256" key="1">
    <source>
        <dbReference type="RuleBase" id="RU361279"/>
    </source>
</evidence>
<comment type="catalytic activity">
    <reaction evidence="1">
        <text>(6S)-5-formyl-5,6,7,8-tetrahydrofolate + ATP = (6R)-5,10-methenyltetrahydrofolate + ADP + phosphate</text>
        <dbReference type="Rhea" id="RHEA:10488"/>
        <dbReference type="ChEBI" id="CHEBI:30616"/>
        <dbReference type="ChEBI" id="CHEBI:43474"/>
        <dbReference type="ChEBI" id="CHEBI:57455"/>
        <dbReference type="ChEBI" id="CHEBI:57457"/>
        <dbReference type="ChEBI" id="CHEBI:456216"/>
        <dbReference type="EC" id="6.3.3.2"/>
    </reaction>
</comment>
<keyword evidence="1" id="KW-0067">ATP-binding</keyword>
<evidence type="ECO:0000313" key="3">
    <source>
        <dbReference type="Proteomes" id="UP001381003"/>
    </source>
</evidence>
<keyword evidence="3" id="KW-1185">Reference proteome</keyword>
<dbReference type="SUPFAM" id="SSF100950">
    <property type="entry name" value="NagB/RpiA/CoA transferase-like"/>
    <property type="match status" value="1"/>
</dbReference>
<sequence>MGRGSSAKGDARRLLRAQRRELAAARDLAADGAALAAVLESALGGERLAGLPTGATVLSYESLPHEPPTAALNARLQQLGLRVLVPITLPDMRLEWCDLADAGRTPLGTDAPRGADLALVPALAVDTTGTRLGQGGGCYDRVLPALPSSTPVLVLLHPGEHTDAPLPRDPHDVPVRWVLTAGGLSPASEGSGPP</sequence>
<dbReference type="NCBIfam" id="TIGR02727">
    <property type="entry name" value="MTHFS_bact"/>
    <property type="match status" value="1"/>
</dbReference>
<comment type="similarity">
    <text evidence="1">Belongs to the 5-formyltetrahydrofolate cyclo-ligase family.</text>
</comment>